<dbReference type="GO" id="GO:0006508">
    <property type="term" value="P:proteolysis"/>
    <property type="evidence" value="ECO:0007669"/>
    <property type="project" value="UniProtKB-KW"/>
</dbReference>
<reference evidence="9 10" key="1">
    <citation type="submission" date="2020-04" db="EMBL/GenBank/DDBJ databases">
        <title>Characterization and engineering of Streptomyces griseofuscus DSM40191 as a potential heterologous host for expression of BGCs.</title>
        <authorList>
            <person name="Gren T."/>
            <person name="Whitford C.M."/>
            <person name="Mohite O.S."/>
            <person name="Joergensen T.S."/>
            <person name="Nielsen J.B."/>
            <person name="Lee S.Y."/>
            <person name="Weber T."/>
        </authorList>
    </citation>
    <scope>NUCLEOTIDE SEQUENCE [LARGE SCALE GENOMIC DNA]</scope>
    <source>
        <strain evidence="9 10">DSM 40191</strain>
    </source>
</reference>
<dbReference type="GO" id="GO:0008237">
    <property type="term" value="F:metallopeptidase activity"/>
    <property type="evidence" value="ECO:0007669"/>
    <property type="project" value="UniProtKB-KW"/>
</dbReference>
<evidence type="ECO:0000256" key="4">
    <source>
        <dbReference type="ARBA" id="ARBA00022801"/>
    </source>
</evidence>
<dbReference type="PANTHER" id="PTHR30471">
    <property type="entry name" value="DNA REPAIR PROTEIN RADC"/>
    <property type="match status" value="1"/>
</dbReference>
<evidence type="ECO:0000256" key="3">
    <source>
        <dbReference type="ARBA" id="ARBA00022723"/>
    </source>
</evidence>
<evidence type="ECO:0000256" key="5">
    <source>
        <dbReference type="ARBA" id="ARBA00022833"/>
    </source>
</evidence>
<dbReference type="InterPro" id="IPR025657">
    <property type="entry name" value="RadC_JAB"/>
</dbReference>
<name>A0A7H1PYX5_9ACTN</name>
<evidence type="ECO:0000259" key="8">
    <source>
        <dbReference type="PROSITE" id="PS50249"/>
    </source>
</evidence>
<dbReference type="GO" id="GO:0046872">
    <property type="term" value="F:metal ion binding"/>
    <property type="evidence" value="ECO:0007669"/>
    <property type="project" value="UniProtKB-KW"/>
</dbReference>
<sequence>MTRSIEPGLIGMRMREVPAQDRPRERLLDRGAEALSDRELLALLLGAGLAGQDAVELAGRLIARHGGLHALSRVPAHELAAGLPGVGPAKAARVAAAFQLGRRVAVQQAPGMRRISGSADLTAVASPLLRGLRHERAVLVTCDGAGAVLRTSVLTDGASDRTLVPVRDTLARVLALGGAAFGVAHNHPTGQLTPSEADRLTTSRLTAGAQAVGLRFLDHVVVTDEGWRRVPPS</sequence>
<accession>A0A7H1PYX5</accession>
<dbReference type="AlphaFoldDB" id="A0A7H1PYX5"/>
<dbReference type="RefSeq" id="WP_243279417.1">
    <property type="nucleotide sequence ID" value="NZ_CP051006.1"/>
</dbReference>
<evidence type="ECO:0000256" key="2">
    <source>
        <dbReference type="ARBA" id="ARBA00022670"/>
    </source>
</evidence>
<keyword evidence="2" id="KW-0645">Protease</keyword>
<dbReference type="PANTHER" id="PTHR30471:SF3">
    <property type="entry name" value="UPF0758 PROTEIN YEES-RELATED"/>
    <property type="match status" value="1"/>
</dbReference>
<gene>
    <name evidence="9" type="ORF">HEP81_02941</name>
</gene>
<comment type="similarity">
    <text evidence="1 7">Belongs to the UPF0758 family.</text>
</comment>
<dbReference type="PROSITE" id="PS50249">
    <property type="entry name" value="MPN"/>
    <property type="match status" value="1"/>
</dbReference>
<organism evidence="9 10">
    <name type="scientific">Streptomyces griseofuscus</name>
    <dbReference type="NCBI Taxonomy" id="146922"/>
    <lineage>
        <taxon>Bacteria</taxon>
        <taxon>Bacillati</taxon>
        <taxon>Actinomycetota</taxon>
        <taxon>Actinomycetes</taxon>
        <taxon>Kitasatosporales</taxon>
        <taxon>Streptomycetaceae</taxon>
        <taxon>Streptomyces</taxon>
    </lineage>
</organism>
<dbReference type="InterPro" id="IPR046778">
    <property type="entry name" value="UPF0758_N"/>
</dbReference>
<dbReference type="Gene3D" id="3.40.140.10">
    <property type="entry name" value="Cytidine Deaminase, domain 2"/>
    <property type="match status" value="1"/>
</dbReference>
<dbReference type="InterPro" id="IPR001405">
    <property type="entry name" value="UPF0758"/>
</dbReference>
<dbReference type="Pfam" id="PF04002">
    <property type="entry name" value="RadC"/>
    <property type="match status" value="1"/>
</dbReference>
<evidence type="ECO:0000313" key="9">
    <source>
        <dbReference type="EMBL" id="QNT93255.1"/>
    </source>
</evidence>
<dbReference type="SUPFAM" id="SSF102712">
    <property type="entry name" value="JAB1/MPN domain"/>
    <property type="match status" value="1"/>
</dbReference>
<dbReference type="KEGG" id="sgf:HEP81_02941"/>
<keyword evidence="4" id="KW-0378">Hydrolase</keyword>
<dbReference type="GeneID" id="91462526"/>
<dbReference type="Proteomes" id="UP000516422">
    <property type="component" value="Chromosome"/>
</dbReference>
<keyword evidence="5" id="KW-0862">Zinc</keyword>
<keyword evidence="6" id="KW-0482">Metalloprotease</keyword>
<dbReference type="InterPro" id="IPR037518">
    <property type="entry name" value="MPN"/>
</dbReference>
<evidence type="ECO:0000256" key="7">
    <source>
        <dbReference type="RuleBase" id="RU003797"/>
    </source>
</evidence>
<dbReference type="EMBL" id="CP051006">
    <property type="protein sequence ID" value="QNT93255.1"/>
    <property type="molecule type" value="Genomic_DNA"/>
</dbReference>
<protein>
    <recommendedName>
        <fullName evidence="8">MPN domain-containing protein</fullName>
    </recommendedName>
</protein>
<evidence type="ECO:0000256" key="1">
    <source>
        <dbReference type="ARBA" id="ARBA00010243"/>
    </source>
</evidence>
<keyword evidence="3" id="KW-0479">Metal-binding</keyword>
<feature type="domain" description="MPN" evidence="8">
    <location>
        <begin position="113"/>
        <end position="233"/>
    </location>
</feature>
<proteinExistence type="inferred from homology"/>
<evidence type="ECO:0000256" key="6">
    <source>
        <dbReference type="ARBA" id="ARBA00023049"/>
    </source>
</evidence>
<evidence type="ECO:0000313" key="10">
    <source>
        <dbReference type="Proteomes" id="UP000516422"/>
    </source>
</evidence>
<dbReference type="Pfam" id="PF20582">
    <property type="entry name" value="UPF0758_N"/>
    <property type="match status" value="1"/>
</dbReference>
<dbReference type="NCBIfam" id="TIGR00608">
    <property type="entry name" value="radc"/>
    <property type="match status" value="1"/>
</dbReference>